<dbReference type="SUPFAM" id="SSF51445">
    <property type="entry name" value="(Trans)glycosidases"/>
    <property type="match status" value="1"/>
</dbReference>
<keyword evidence="5" id="KW-0964">Secreted</keyword>
<dbReference type="SUPFAM" id="SSF54556">
    <property type="entry name" value="Chitinase insertion domain"/>
    <property type="match status" value="1"/>
</dbReference>
<evidence type="ECO:0000259" key="15">
    <source>
        <dbReference type="PROSITE" id="PS51910"/>
    </source>
</evidence>
<proteinExistence type="inferred from homology"/>
<dbReference type="Gene3D" id="3.10.50.10">
    <property type="match status" value="1"/>
</dbReference>
<dbReference type="Gene3D" id="3.10.350.10">
    <property type="entry name" value="LysM domain"/>
    <property type="match status" value="1"/>
</dbReference>
<feature type="signal peptide" evidence="14">
    <location>
        <begin position="1"/>
        <end position="22"/>
    </location>
</feature>
<comment type="catalytic activity">
    <reaction evidence="1">
        <text>Random endo-hydrolysis of N-acetyl-beta-D-glucosaminide (1-&gt;4)-beta-linkages in chitin and chitodextrins.</text>
        <dbReference type="EC" id="3.2.1.14"/>
    </reaction>
</comment>
<evidence type="ECO:0000256" key="8">
    <source>
        <dbReference type="ARBA" id="ARBA00023024"/>
    </source>
</evidence>
<organism evidence="16 17">
    <name type="scientific">Monosporascus ibericus</name>
    <dbReference type="NCBI Taxonomy" id="155417"/>
    <lineage>
        <taxon>Eukaryota</taxon>
        <taxon>Fungi</taxon>
        <taxon>Dikarya</taxon>
        <taxon>Ascomycota</taxon>
        <taxon>Pezizomycotina</taxon>
        <taxon>Sordariomycetes</taxon>
        <taxon>Xylariomycetidae</taxon>
        <taxon>Xylariales</taxon>
        <taxon>Xylariales incertae sedis</taxon>
        <taxon>Monosporascus</taxon>
    </lineage>
</organism>
<keyword evidence="17" id="KW-1185">Reference proteome</keyword>
<name>A0A4Q4SWY4_9PEZI</name>
<dbReference type="CDD" id="cd00035">
    <property type="entry name" value="ChtBD1"/>
    <property type="match status" value="1"/>
</dbReference>
<evidence type="ECO:0000256" key="1">
    <source>
        <dbReference type="ARBA" id="ARBA00000822"/>
    </source>
</evidence>
<evidence type="ECO:0000256" key="2">
    <source>
        <dbReference type="ARBA" id="ARBA00004613"/>
    </source>
</evidence>
<dbReference type="GO" id="GO:0008843">
    <property type="term" value="F:endochitinase activity"/>
    <property type="evidence" value="ECO:0007669"/>
    <property type="project" value="UniProtKB-EC"/>
</dbReference>
<dbReference type="GO" id="GO:0006032">
    <property type="term" value="P:chitin catabolic process"/>
    <property type="evidence" value="ECO:0007669"/>
    <property type="project" value="UniProtKB-KW"/>
</dbReference>
<keyword evidence="10" id="KW-0119">Carbohydrate metabolism</keyword>
<evidence type="ECO:0000256" key="10">
    <source>
        <dbReference type="ARBA" id="ARBA00023277"/>
    </source>
</evidence>
<dbReference type="PROSITE" id="PS51910">
    <property type="entry name" value="GH18_2"/>
    <property type="match status" value="1"/>
</dbReference>
<accession>A0A4Q4SWY4</accession>
<sequence length="1443" mass="157099">MVTSPWLTVALGAVSLVPGAVAFIPPVGTAVRAVDFCPERCAVSGPSTENWSVYPNFNIIRRCQQTMFYDFSLYDPVDDLDTNHRIQACSSFGSDFDNIPSESVAAQLVESANSVDVEFELGWWHEGFGLAKAAIRSLVEQIREYIDHGHGASDRPFILPPDFQDNFDTLNVTTPSLAMQLCGSNYDSTHIFGVAITSNATFVPIQNAIKSWVNATCLSFLGSKNFPGKATFTTPLLDGPLTNSTLTNSTLTNSTLTNSTVRARHNTHARSLDMHAKVFDTRAKFLQARADCRTVQVESGEGCADLAVKCGISGADFTKYNPGICGSLKPKQHVCCSSGSLPDFRPKPNPDGSCFSYKVQNDDNCANLGAEYGLTNEEIEGFNKNTWGWSGCMLLFAQTIMCLSTGKPPFPAPIANAVCGPQKPGSKPPTDGSNIADLNPCPLNACCNIWGQCGVTKDFCVDTNTGPPGTAEPGTYGCISNCGVDVIKGTGTGAIKLAYFQGYGMNRKCLYQDALQIDTSKYTHLHFGFGTLTPSYEVQVGDTLSSYQFGEFKRIRNAKRILSFGGWDFSTFPDTYYIFREGVKPANRLKMATNIANFIKKHDLDGVDIDWEYPGAPDLPEFDPGKAEDGPNYRAFLAVLKNLLPGKTVAIAAPASYWYLKQFPIKDISRIVDYIVYMTYDLHGQWDANNQYSQEGCDTGNCLRSQVNLTETRQALAMITKAGVPGNKIVVGVTSYGRSFAMEQPGCWDPNCKFTGTRLESQATPGRCTGTAGYIADAEINEIVRGGSGTKRQSRVVTHFLDPGSNSDILVYDNNQWVGYMSENTKRIRSTLYASLGMAGTTDWASDLQEFHNPPKPAKDWASFIALAASGDNPKEDTTTIGNWKTFTCTADVIENPGNHAPSARWKAMDTDSAWREVIAKWFNADKANHMNFIESVQQTLKMGAEMGCWTMNEATDHCHGPMSCEKGADGKKSGPAAQFIWNSLIKIHTMHHAYWDALRGMMGAFALSVDDMEDTFAPIPEPKTNQWLNVLIDLLTIGTLTTAAPLFNGVLKQLPAFSDPEMYDNAKDTTLNLIGQNTTLAKDLLQSPAPDSWTPQEQNKFSNYLGQVIFGWMNTTELALGKLFDGTQESIKVLGDAMANGKLIEGQRERPAPKDTTATELQSNVLKSFFGFSIPTLWRRSKTYAFVIDSGASCDGRPLGKYLDDSTVDETGVCYQGRRYYLVHPDGEARPCKCERVSDLGPCQTVCRDNKFSVPVGLGDLGRFGGVTKEDLVIGSVRTWLQNGKTSGGGVVDPINNGAARTDLLNMDITTPGFVRLPVCSPDRAFQCGPSTSEDRTSDASPSVSDCLQIIRNIEGDASTEFTHRITGHREILSYGSCAFGIERTGGTGGAVEFKVGGQDVIDVINDEVKQFGGSGKVGARGVMPCDGTTANTNVNVLWGIY</sequence>
<comment type="similarity">
    <text evidence="3">Belongs to the glycosyl hydrolase 18 family. Chitinase class V subfamily.</text>
</comment>
<evidence type="ECO:0000256" key="5">
    <source>
        <dbReference type="ARBA" id="ARBA00022525"/>
    </source>
</evidence>
<keyword evidence="8" id="KW-0146">Chitin degradation</keyword>
<keyword evidence="7 13" id="KW-0378">Hydrolase</keyword>
<dbReference type="InterPro" id="IPR011583">
    <property type="entry name" value="Chitinase_II/V-like_cat"/>
</dbReference>
<dbReference type="InterPro" id="IPR029226">
    <property type="entry name" value="Ecp2-like"/>
</dbReference>
<evidence type="ECO:0000256" key="7">
    <source>
        <dbReference type="ARBA" id="ARBA00022801"/>
    </source>
</evidence>
<evidence type="ECO:0000256" key="9">
    <source>
        <dbReference type="ARBA" id="ARBA00023026"/>
    </source>
</evidence>
<dbReference type="Gene3D" id="3.20.20.80">
    <property type="entry name" value="Glycosidases"/>
    <property type="match status" value="1"/>
</dbReference>
<evidence type="ECO:0000256" key="14">
    <source>
        <dbReference type="SAM" id="SignalP"/>
    </source>
</evidence>
<evidence type="ECO:0000256" key="4">
    <source>
        <dbReference type="ARBA" id="ARBA00012729"/>
    </source>
</evidence>
<protein>
    <recommendedName>
        <fullName evidence="4">chitinase</fullName>
        <ecNumber evidence="4">3.2.1.14</ecNumber>
    </recommendedName>
</protein>
<dbReference type="Proteomes" id="UP000293360">
    <property type="component" value="Unassembled WGS sequence"/>
</dbReference>
<dbReference type="EC" id="3.2.1.14" evidence="4"/>
<keyword evidence="11 13" id="KW-0326">Glycosidase</keyword>
<dbReference type="InterPro" id="IPR001579">
    <property type="entry name" value="Glyco_hydro_18_chit_AS"/>
</dbReference>
<comment type="caution">
    <text evidence="16">The sequence shown here is derived from an EMBL/GenBank/DDBJ whole genome shotgun (WGS) entry which is preliminary data.</text>
</comment>
<dbReference type="SMART" id="SM00636">
    <property type="entry name" value="Glyco_18"/>
    <property type="match status" value="1"/>
</dbReference>
<dbReference type="PANTHER" id="PTHR47700">
    <property type="entry name" value="V CHITINASE, PUTATIVE (AFU_ORTHOLOGUE AFUA_6G13720)-RELATED"/>
    <property type="match status" value="1"/>
</dbReference>
<dbReference type="CDD" id="cd02878">
    <property type="entry name" value="GH18_zymocin_alpha"/>
    <property type="match status" value="1"/>
</dbReference>
<keyword evidence="12" id="KW-0624">Polysaccharide degradation</keyword>
<evidence type="ECO:0000256" key="12">
    <source>
        <dbReference type="ARBA" id="ARBA00023326"/>
    </source>
</evidence>
<keyword evidence="6" id="KW-0147">Chitin-binding</keyword>
<dbReference type="Pfam" id="PF14856">
    <property type="entry name" value="Hce2"/>
    <property type="match status" value="1"/>
</dbReference>
<dbReference type="Gene3D" id="3.30.60.10">
    <property type="entry name" value="Endochitinase-like"/>
    <property type="match status" value="1"/>
</dbReference>
<evidence type="ECO:0000313" key="16">
    <source>
        <dbReference type="EMBL" id="RYO88806.1"/>
    </source>
</evidence>
<keyword evidence="9" id="KW-0843">Virulence</keyword>
<dbReference type="InterPro" id="IPR029070">
    <property type="entry name" value="Chitinase_insertion_sf"/>
</dbReference>
<dbReference type="EMBL" id="QJNU01000710">
    <property type="protein sequence ID" value="RYO88806.1"/>
    <property type="molecule type" value="Genomic_DNA"/>
</dbReference>
<feature type="chain" id="PRO_5020259514" description="chitinase" evidence="14">
    <location>
        <begin position="23"/>
        <end position="1443"/>
    </location>
</feature>
<dbReference type="InterPro" id="IPR017853">
    <property type="entry name" value="GH"/>
</dbReference>
<evidence type="ECO:0000256" key="3">
    <source>
        <dbReference type="ARBA" id="ARBA00008682"/>
    </source>
</evidence>
<dbReference type="STRING" id="155417.A0A4Q4SWY4"/>
<dbReference type="InterPro" id="IPR036861">
    <property type="entry name" value="Endochitinase-like_sf"/>
</dbReference>
<gene>
    <name evidence="16" type="ORF">DL764_008680</name>
</gene>
<dbReference type="GO" id="GO:0000272">
    <property type="term" value="P:polysaccharide catabolic process"/>
    <property type="evidence" value="ECO:0007669"/>
    <property type="project" value="UniProtKB-KW"/>
</dbReference>
<keyword evidence="14" id="KW-0732">Signal</keyword>
<evidence type="ECO:0000256" key="6">
    <source>
        <dbReference type="ARBA" id="ARBA00022669"/>
    </source>
</evidence>
<dbReference type="OrthoDB" id="73875at2759"/>
<evidence type="ECO:0000256" key="13">
    <source>
        <dbReference type="RuleBase" id="RU000489"/>
    </source>
</evidence>
<dbReference type="SUPFAM" id="SSF57016">
    <property type="entry name" value="Plant lectins/antimicrobial peptides"/>
    <property type="match status" value="1"/>
</dbReference>
<comment type="subcellular location">
    <subcellularLocation>
        <location evidence="2">Secreted</location>
    </subcellularLocation>
</comment>
<dbReference type="InterPro" id="IPR001223">
    <property type="entry name" value="Glyco_hydro18_cat"/>
</dbReference>
<dbReference type="InterPro" id="IPR053214">
    <property type="entry name" value="LysM12-like"/>
</dbReference>
<dbReference type="GO" id="GO:0008061">
    <property type="term" value="F:chitin binding"/>
    <property type="evidence" value="ECO:0007669"/>
    <property type="project" value="UniProtKB-KW"/>
</dbReference>
<reference evidence="16 17" key="1">
    <citation type="submission" date="2018-06" db="EMBL/GenBank/DDBJ databases">
        <title>Complete Genomes of Monosporascus.</title>
        <authorList>
            <person name="Robinson A.J."/>
            <person name="Natvig D.O."/>
        </authorList>
    </citation>
    <scope>NUCLEOTIDE SEQUENCE [LARGE SCALE GENOMIC DNA]</scope>
    <source>
        <strain evidence="16 17">CBS 110550</strain>
    </source>
</reference>
<feature type="domain" description="GH18" evidence="15">
    <location>
        <begin position="494"/>
        <end position="875"/>
    </location>
</feature>
<evidence type="ECO:0000256" key="11">
    <source>
        <dbReference type="ARBA" id="ARBA00023295"/>
    </source>
</evidence>
<dbReference type="InterPro" id="IPR036779">
    <property type="entry name" value="LysM_dom_sf"/>
</dbReference>
<dbReference type="Pfam" id="PF00704">
    <property type="entry name" value="Glyco_hydro_18"/>
    <property type="match status" value="1"/>
</dbReference>
<dbReference type="GO" id="GO:0005576">
    <property type="term" value="C:extracellular region"/>
    <property type="evidence" value="ECO:0007669"/>
    <property type="project" value="UniProtKB-SubCell"/>
</dbReference>
<evidence type="ECO:0000313" key="17">
    <source>
        <dbReference type="Proteomes" id="UP000293360"/>
    </source>
</evidence>
<dbReference type="PANTHER" id="PTHR47700:SF1">
    <property type="entry name" value="CHITINASE"/>
    <property type="match status" value="1"/>
</dbReference>
<dbReference type="PROSITE" id="PS01095">
    <property type="entry name" value="GH18_1"/>
    <property type="match status" value="1"/>
</dbReference>